<dbReference type="EMBL" id="JARPUR010000002">
    <property type="protein sequence ID" value="KAK4880916.1"/>
    <property type="molecule type" value="Genomic_DNA"/>
</dbReference>
<protein>
    <submittedName>
        <fullName evidence="4">Uncharacterized protein</fullName>
    </submittedName>
</protein>
<feature type="chain" id="PRO_5042997257" evidence="3">
    <location>
        <begin position="21"/>
        <end position="467"/>
    </location>
</feature>
<gene>
    <name evidence="4" type="ORF">RN001_004235</name>
</gene>
<evidence type="ECO:0000256" key="1">
    <source>
        <dbReference type="SAM" id="Coils"/>
    </source>
</evidence>
<evidence type="ECO:0000313" key="5">
    <source>
        <dbReference type="Proteomes" id="UP001353858"/>
    </source>
</evidence>
<dbReference type="Proteomes" id="UP001353858">
    <property type="component" value="Unassembled WGS sequence"/>
</dbReference>
<feature type="signal peptide" evidence="3">
    <location>
        <begin position="1"/>
        <end position="20"/>
    </location>
</feature>
<feature type="compositionally biased region" description="Low complexity" evidence="2">
    <location>
        <begin position="319"/>
        <end position="350"/>
    </location>
</feature>
<organism evidence="4 5">
    <name type="scientific">Aquatica leii</name>
    <dbReference type="NCBI Taxonomy" id="1421715"/>
    <lineage>
        <taxon>Eukaryota</taxon>
        <taxon>Metazoa</taxon>
        <taxon>Ecdysozoa</taxon>
        <taxon>Arthropoda</taxon>
        <taxon>Hexapoda</taxon>
        <taxon>Insecta</taxon>
        <taxon>Pterygota</taxon>
        <taxon>Neoptera</taxon>
        <taxon>Endopterygota</taxon>
        <taxon>Coleoptera</taxon>
        <taxon>Polyphaga</taxon>
        <taxon>Elateriformia</taxon>
        <taxon>Elateroidea</taxon>
        <taxon>Lampyridae</taxon>
        <taxon>Luciolinae</taxon>
        <taxon>Aquatica</taxon>
    </lineage>
</organism>
<feature type="region of interest" description="Disordered" evidence="2">
    <location>
        <begin position="319"/>
        <end position="360"/>
    </location>
</feature>
<keyword evidence="3" id="KW-0732">Signal</keyword>
<reference evidence="5" key="1">
    <citation type="submission" date="2023-01" db="EMBL/GenBank/DDBJ databases">
        <title>Key to firefly adult light organ development and bioluminescence: homeobox transcription factors regulate luciferase expression and transportation to peroxisome.</title>
        <authorList>
            <person name="Fu X."/>
        </authorList>
    </citation>
    <scope>NUCLEOTIDE SEQUENCE [LARGE SCALE GENOMIC DNA]</scope>
</reference>
<name>A0AAN7PE66_9COLE</name>
<evidence type="ECO:0000313" key="4">
    <source>
        <dbReference type="EMBL" id="KAK4880916.1"/>
    </source>
</evidence>
<sequence length="467" mass="54305">MRWILAVSLLLLIKINQIRTEDNEITEQPDKLDKNLRKALLKALSDLETENDTNKVISGVQEAQTSSFTIITSDKPTSAKTIQPDTVTPYVITNASEYTTTSVPKFIVSSKIAEKTSVTPPTTTTTTEESQAKVEDLQFVAAPLVAAFTVHQDELGIPKSVEPILKQPGQKTVTTKDLEEQRLRALQEIEKKKEEEKRKEDEMKWQAYLQKQEELRLKHEAETKQRFLEEQFRILQERQKQQDYYLRQQQLIYEQQRQKLLEDQKRTNANLIYNNYKQSISVQPAVTFQPQPDQYVDNALQLPTKTYQNFQKPQFVYQQQQQQQLPTQNSLNYQSSFSNPISSNSQNFQPHGNRVFRHESGTGNFVNSDYNQIAQSNRFFRSNPYTYSITPSIQQDYHTNRYVRAPYVNNQLNNLLYYSGIGQGKEQEELNLISKVLAFNIRGDNYYAGSENVEQRLVPPRNYYIRS</sequence>
<comment type="caution">
    <text evidence="4">The sequence shown here is derived from an EMBL/GenBank/DDBJ whole genome shotgun (WGS) entry which is preliminary data.</text>
</comment>
<feature type="coiled-coil region" evidence="1">
    <location>
        <begin position="175"/>
        <end position="238"/>
    </location>
</feature>
<accession>A0AAN7PE66</accession>
<proteinExistence type="predicted"/>
<dbReference type="AlphaFoldDB" id="A0AAN7PE66"/>
<keyword evidence="1" id="KW-0175">Coiled coil</keyword>
<keyword evidence="5" id="KW-1185">Reference proteome</keyword>
<evidence type="ECO:0000256" key="3">
    <source>
        <dbReference type="SAM" id="SignalP"/>
    </source>
</evidence>
<evidence type="ECO:0000256" key="2">
    <source>
        <dbReference type="SAM" id="MobiDB-lite"/>
    </source>
</evidence>